<keyword evidence="5" id="KW-1185">Reference proteome</keyword>
<evidence type="ECO:0000256" key="1">
    <source>
        <dbReference type="SAM" id="MobiDB-lite"/>
    </source>
</evidence>
<dbReference type="SUPFAM" id="SSF46689">
    <property type="entry name" value="Homeodomain-like"/>
    <property type="match status" value="1"/>
</dbReference>
<feature type="compositionally biased region" description="Basic and acidic residues" evidence="1">
    <location>
        <begin position="311"/>
        <end position="320"/>
    </location>
</feature>
<feature type="compositionally biased region" description="Basic residues" evidence="1">
    <location>
        <begin position="240"/>
        <end position="250"/>
    </location>
</feature>
<dbReference type="InterPro" id="IPR009057">
    <property type="entry name" value="Homeodomain-like_sf"/>
</dbReference>
<dbReference type="EMBL" id="CAADRA010007045">
    <property type="protein sequence ID" value="VFT98839.1"/>
    <property type="molecule type" value="Genomic_DNA"/>
</dbReference>
<dbReference type="CDD" id="cd00167">
    <property type="entry name" value="SANT"/>
    <property type="match status" value="1"/>
</dbReference>
<feature type="region of interest" description="Disordered" evidence="1">
    <location>
        <begin position="120"/>
        <end position="156"/>
    </location>
</feature>
<name>A0A485LJG8_9STRA</name>
<gene>
    <name evidence="4" type="primary">Aste57867_22172</name>
    <name evidence="3" type="ORF">As57867_022103</name>
    <name evidence="4" type="ORF">ASTE57867_22172</name>
</gene>
<evidence type="ECO:0000259" key="2">
    <source>
        <dbReference type="PROSITE" id="PS51293"/>
    </source>
</evidence>
<dbReference type="InterPro" id="IPR017884">
    <property type="entry name" value="SANT_dom"/>
</dbReference>
<dbReference type="Pfam" id="PF00249">
    <property type="entry name" value="Myb_DNA-binding"/>
    <property type="match status" value="1"/>
</dbReference>
<dbReference type="Proteomes" id="UP000332933">
    <property type="component" value="Unassembled WGS sequence"/>
</dbReference>
<organism evidence="4 5">
    <name type="scientific">Aphanomyces stellatus</name>
    <dbReference type="NCBI Taxonomy" id="120398"/>
    <lineage>
        <taxon>Eukaryota</taxon>
        <taxon>Sar</taxon>
        <taxon>Stramenopiles</taxon>
        <taxon>Oomycota</taxon>
        <taxon>Saprolegniomycetes</taxon>
        <taxon>Saprolegniales</taxon>
        <taxon>Verrucalvaceae</taxon>
        <taxon>Aphanomyces</taxon>
    </lineage>
</organism>
<dbReference type="AlphaFoldDB" id="A0A485LJG8"/>
<dbReference type="OrthoDB" id="118550at2759"/>
<protein>
    <submittedName>
        <fullName evidence="4">Aste57867_22172 protein</fullName>
    </submittedName>
</protein>
<reference evidence="3" key="2">
    <citation type="submission" date="2019-06" db="EMBL/GenBank/DDBJ databases">
        <title>Genomics analysis of Aphanomyces spp. identifies a new class of oomycete effector associated with host adaptation.</title>
        <authorList>
            <person name="Gaulin E."/>
        </authorList>
    </citation>
    <scope>NUCLEOTIDE SEQUENCE</scope>
    <source>
        <strain evidence="3">CBS 578.67</strain>
    </source>
</reference>
<dbReference type="PROSITE" id="PS51293">
    <property type="entry name" value="SANT"/>
    <property type="match status" value="1"/>
</dbReference>
<evidence type="ECO:0000313" key="5">
    <source>
        <dbReference type="Proteomes" id="UP000332933"/>
    </source>
</evidence>
<evidence type="ECO:0000313" key="4">
    <source>
        <dbReference type="EMBL" id="VFT98839.1"/>
    </source>
</evidence>
<feature type="region of interest" description="Disordered" evidence="1">
    <location>
        <begin position="270"/>
        <end position="296"/>
    </location>
</feature>
<sequence>MGGLMLDVSTRWSEDERTKFIYGLQQYGSDWNRIARIIDSKTVQEVYEYASLHYKTMMTGKDLRSLESMQNSVSLLSDQLKTEKQGGSIKALAPRTSTSPLACSDKLVKDEPVPEMVGQNENRVEPSCSTRVSPMAKSPRPFAPSPKALCPQPNKYEDKIKDLSDADIKMLLRKRLLDMQERRQENLLKRKMHESFANQQILAFQSRHPSVPPHVMNKIELASAKRSKAMEIAPRDSKRPKAPLSKKRKPTKTDFFAGVNALAMVSAEELQKYNKRRPSTDELDESDRSQTLQTPASQQCVVPWDFSIAPKETDKKRTAEKGTLGRSKGKGQVKQAQGDVLELAGFLSSLSQAPSALAPSTTAASVASTEGMEASTEISASS</sequence>
<dbReference type="Gene3D" id="1.10.10.60">
    <property type="entry name" value="Homeodomain-like"/>
    <property type="match status" value="1"/>
</dbReference>
<dbReference type="InterPro" id="IPR001005">
    <property type="entry name" value="SANT/Myb"/>
</dbReference>
<dbReference type="SMART" id="SM00717">
    <property type="entry name" value="SANT"/>
    <property type="match status" value="1"/>
</dbReference>
<feature type="domain" description="SANT" evidence="2">
    <location>
        <begin position="7"/>
        <end position="58"/>
    </location>
</feature>
<accession>A0A485LJG8</accession>
<feature type="region of interest" description="Disordered" evidence="1">
    <location>
        <begin position="226"/>
        <end position="251"/>
    </location>
</feature>
<reference evidence="4 5" key="1">
    <citation type="submission" date="2019-03" db="EMBL/GenBank/DDBJ databases">
        <authorList>
            <person name="Gaulin E."/>
            <person name="Dumas B."/>
        </authorList>
    </citation>
    <scope>NUCLEOTIDE SEQUENCE [LARGE SCALE GENOMIC DNA]</scope>
    <source>
        <strain evidence="4">CBS 568.67</strain>
    </source>
</reference>
<feature type="region of interest" description="Disordered" evidence="1">
    <location>
        <begin position="308"/>
        <end position="335"/>
    </location>
</feature>
<dbReference type="EMBL" id="VJMH01007019">
    <property type="protein sequence ID" value="KAF0686018.1"/>
    <property type="molecule type" value="Genomic_DNA"/>
</dbReference>
<proteinExistence type="predicted"/>
<evidence type="ECO:0000313" key="3">
    <source>
        <dbReference type="EMBL" id="KAF0686018.1"/>
    </source>
</evidence>